<feature type="compositionally biased region" description="Low complexity" evidence="7">
    <location>
        <begin position="291"/>
        <end position="308"/>
    </location>
</feature>
<evidence type="ECO:0000256" key="6">
    <source>
        <dbReference type="PROSITE-ProRule" id="PRU00094"/>
    </source>
</evidence>
<dbReference type="InterPro" id="IPR051140">
    <property type="entry name" value="GATA_TF"/>
</dbReference>
<feature type="region of interest" description="Disordered" evidence="7">
    <location>
        <begin position="139"/>
        <end position="183"/>
    </location>
</feature>
<name>A0A8B7C4L9_PHODC</name>
<keyword evidence="3 6" id="KW-0863">Zinc-finger</keyword>
<dbReference type="SUPFAM" id="SSF57716">
    <property type="entry name" value="Glucocorticoid receptor-like (DNA-binding domain)"/>
    <property type="match status" value="1"/>
</dbReference>
<dbReference type="CDD" id="cd00202">
    <property type="entry name" value="ZnF_GATA"/>
    <property type="match status" value="1"/>
</dbReference>
<reference evidence="9" key="1">
    <citation type="journal article" date="2019" name="Nat. Commun.">
        <title>Genome-wide association mapping of date palm fruit traits.</title>
        <authorList>
            <person name="Hazzouri K.M."/>
            <person name="Gros-Balthazard M."/>
            <person name="Flowers J.M."/>
            <person name="Copetti D."/>
            <person name="Lemansour A."/>
            <person name="Lebrun M."/>
            <person name="Masmoudi K."/>
            <person name="Ferrand S."/>
            <person name="Dhar M.I."/>
            <person name="Fresquez Z.A."/>
            <person name="Rosas U."/>
            <person name="Zhang J."/>
            <person name="Talag J."/>
            <person name="Lee S."/>
            <person name="Kudrna D."/>
            <person name="Powell R.F."/>
            <person name="Leitch I.J."/>
            <person name="Krueger R.R."/>
            <person name="Wing R.A."/>
            <person name="Amiri K.M.A."/>
            <person name="Purugganan M.D."/>
        </authorList>
    </citation>
    <scope>NUCLEOTIDE SEQUENCE [LARGE SCALE GENOMIC DNA]</scope>
    <source>
        <strain evidence="9">cv. Khalas</strain>
    </source>
</reference>
<dbReference type="SMART" id="SM00401">
    <property type="entry name" value="ZnF_GATA"/>
    <property type="match status" value="1"/>
</dbReference>
<keyword evidence="9" id="KW-1185">Reference proteome</keyword>
<dbReference type="FunFam" id="3.30.50.10:FF:000018">
    <property type="entry name" value="GATA transcription factor"/>
    <property type="match status" value="1"/>
</dbReference>
<evidence type="ECO:0000256" key="4">
    <source>
        <dbReference type="ARBA" id="ARBA00022833"/>
    </source>
</evidence>
<accession>A0A8B7C4L9</accession>
<dbReference type="Pfam" id="PF00320">
    <property type="entry name" value="GATA"/>
    <property type="match status" value="1"/>
</dbReference>
<feature type="domain" description="GATA-type" evidence="8">
    <location>
        <begin position="372"/>
        <end position="404"/>
    </location>
</feature>
<comment type="similarity">
    <text evidence="1">Belongs to the type IV zinc-finger family. Class A subfamily.</text>
</comment>
<feature type="compositionally biased region" description="Basic residues" evidence="7">
    <location>
        <begin position="343"/>
        <end position="356"/>
    </location>
</feature>
<feature type="compositionally biased region" description="Low complexity" evidence="7">
    <location>
        <begin position="161"/>
        <end position="177"/>
    </location>
</feature>
<dbReference type="PROSITE" id="PS50114">
    <property type="entry name" value="GATA_ZN_FINGER_2"/>
    <property type="match status" value="1"/>
</dbReference>
<evidence type="ECO:0000256" key="2">
    <source>
        <dbReference type="ARBA" id="ARBA00022723"/>
    </source>
</evidence>
<feature type="compositionally biased region" description="Basic and acidic residues" evidence="7">
    <location>
        <begin position="140"/>
        <end position="160"/>
    </location>
</feature>
<dbReference type="GO" id="GO:0008270">
    <property type="term" value="F:zinc ion binding"/>
    <property type="evidence" value="ECO:0007669"/>
    <property type="project" value="UniProtKB-KW"/>
</dbReference>
<dbReference type="GeneID" id="103708485"/>
<dbReference type="GO" id="GO:0043565">
    <property type="term" value="F:sequence-specific DNA binding"/>
    <property type="evidence" value="ECO:0007669"/>
    <property type="project" value="InterPro"/>
</dbReference>
<dbReference type="PROSITE" id="PS00344">
    <property type="entry name" value="GATA_ZN_FINGER_1"/>
    <property type="match status" value="1"/>
</dbReference>
<dbReference type="GO" id="GO:0006355">
    <property type="term" value="P:regulation of DNA-templated transcription"/>
    <property type="evidence" value="ECO:0007669"/>
    <property type="project" value="InterPro"/>
</dbReference>
<proteinExistence type="inferred from homology"/>
<keyword evidence="2" id="KW-0479">Metal-binding</keyword>
<evidence type="ECO:0000256" key="7">
    <source>
        <dbReference type="SAM" id="MobiDB-lite"/>
    </source>
</evidence>
<keyword evidence="4" id="KW-0862">Zinc</keyword>
<dbReference type="InterPro" id="IPR000679">
    <property type="entry name" value="Znf_GATA"/>
</dbReference>
<keyword evidence="5" id="KW-0010">Activator</keyword>
<sequence>MEGRVVIGEGLGRSRAFVTPTDFRSQSMLHQMQIPSSSFPLFSFNPSTTTSSSSSSSIPLPVCPLQFPPHVHSSQVEKDRRMKEALKSSLRLEPLAASGQQDHQGLLADDPAWATVERGNVLLGEGFSVDELLDLGEFAEPEKDTEEKPDAGAESAKAEENSNSNSLSSSSSSSALSFEPPPTSEISLPISPLSLMAQDMEELEWVSLIIDDSLLEFPPSCSGVALPFPPPPLPKPQAESPPEDRPASFRGPTVCALSTEALVPVKAKRSKRSRSAGAVWSLSGPPPFADSSSTTTTTSSSSSCSSSSSSFESYLIYEPAAAAVGGEYNFLLDDIPPSPVPPSKKHKSKKRGRKPKPPQAASAAAAAGGGERRCSHCGVQKTPQWRAGPLGAKTLCNACGVRYKSGRLLPEYRPACSPTFISNVHSNSHRKVLEMRRKKEAELPAATALPVPSF</sequence>
<dbReference type="RefSeq" id="XP_008791648.2">
    <property type="nucleotide sequence ID" value="XM_008793426.4"/>
</dbReference>
<dbReference type="PANTHER" id="PTHR45658:SF92">
    <property type="entry name" value="GATA TRANSCRIPTION FACTOR 5"/>
    <property type="match status" value="1"/>
</dbReference>
<dbReference type="GO" id="GO:0005634">
    <property type="term" value="C:nucleus"/>
    <property type="evidence" value="ECO:0007669"/>
    <property type="project" value="TreeGrafter"/>
</dbReference>
<dbReference type="InterPro" id="IPR013088">
    <property type="entry name" value="Znf_NHR/GATA"/>
</dbReference>
<reference evidence="10" key="2">
    <citation type="submission" date="2025-08" db="UniProtKB">
        <authorList>
            <consortium name="RefSeq"/>
        </authorList>
    </citation>
    <scope>IDENTIFICATION</scope>
    <source>
        <tissue evidence="10">Young leaves</tissue>
    </source>
</reference>
<evidence type="ECO:0000313" key="9">
    <source>
        <dbReference type="Proteomes" id="UP000228380"/>
    </source>
</evidence>
<evidence type="ECO:0000256" key="1">
    <source>
        <dbReference type="ARBA" id="ARBA00005694"/>
    </source>
</evidence>
<dbReference type="PANTHER" id="PTHR45658">
    <property type="entry name" value="GATA TRANSCRIPTION FACTOR"/>
    <property type="match status" value="1"/>
</dbReference>
<evidence type="ECO:0000313" key="10">
    <source>
        <dbReference type="RefSeq" id="XP_008791648.2"/>
    </source>
</evidence>
<feature type="region of interest" description="Disordered" evidence="7">
    <location>
        <begin position="226"/>
        <end position="252"/>
    </location>
</feature>
<gene>
    <name evidence="10" type="primary">LOC103708485</name>
</gene>
<feature type="region of interest" description="Disordered" evidence="7">
    <location>
        <begin position="265"/>
        <end position="308"/>
    </location>
</feature>
<organism evidence="9 10">
    <name type="scientific">Phoenix dactylifera</name>
    <name type="common">Date palm</name>
    <dbReference type="NCBI Taxonomy" id="42345"/>
    <lineage>
        <taxon>Eukaryota</taxon>
        <taxon>Viridiplantae</taxon>
        <taxon>Streptophyta</taxon>
        <taxon>Embryophyta</taxon>
        <taxon>Tracheophyta</taxon>
        <taxon>Spermatophyta</taxon>
        <taxon>Magnoliopsida</taxon>
        <taxon>Liliopsida</taxon>
        <taxon>Arecaceae</taxon>
        <taxon>Coryphoideae</taxon>
        <taxon>Phoeniceae</taxon>
        <taxon>Phoenix</taxon>
    </lineage>
</organism>
<dbReference type="AlphaFoldDB" id="A0A8B7C4L9"/>
<evidence type="ECO:0000256" key="3">
    <source>
        <dbReference type="ARBA" id="ARBA00022771"/>
    </source>
</evidence>
<feature type="region of interest" description="Disordered" evidence="7">
    <location>
        <begin position="335"/>
        <end position="373"/>
    </location>
</feature>
<evidence type="ECO:0000256" key="5">
    <source>
        <dbReference type="ARBA" id="ARBA00023159"/>
    </source>
</evidence>
<dbReference type="Gene3D" id="3.30.50.10">
    <property type="entry name" value="Erythroid Transcription Factor GATA-1, subunit A"/>
    <property type="match status" value="1"/>
</dbReference>
<dbReference type="GO" id="GO:0030154">
    <property type="term" value="P:cell differentiation"/>
    <property type="evidence" value="ECO:0007669"/>
    <property type="project" value="TreeGrafter"/>
</dbReference>
<dbReference type="Proteomes" id="UP000228380">
    <property type="component" value="Chromosome 2"/>
</dbReference>
<dbReference type="KEGG" id="pda:103708485"/>
<protein>
    <submittedName>
        <fullName evidence="10">GATA transcription factor 5</fullName>
    </submittedName>
</protein>
<dbReference type="OrthoDB" id="2162994at2759"/>
<evidence type="ECO:0000259" key="8">
    <source>
        <dbReference type="PROSITE" id="PS50114"/>
    </source>
</evidence>